<gene>
    <name evidence="16" type="ORF">RHGRI_028566</name>
</gene>
<evidence type="ECO:0000313" key="16">
    <source>
        <dbReference type="EMBL" id="KAG5527675.1"/>
    </source>
</evidence>
<evidence type="ECO:0000256" key="1">
    <source>
        <dbReference type="ARBA" id="ARBA00004479"/>
    </source>
</evidence>
<dbReference type="PANTHER" id="PTHR34590">
    <property type="entry name" value="OS03G0124300 PROTEIN-RELATED"/>
    <property type="match status" value="1"/>
</dbReference>
<keyword evidence="4" id="KW-0812">Transmembrane</keyword>
<evidence type="ECO:0000256" key="8">
    <source>
        <dbReference type="ARBA" id="ARBA00022840"/>
    </source>
</evidence>
<evidence type="ECO:0000259" key="15">
    <source>
        <dbReference type="PROSITE" id="PS50011"/>
    </source>
</evidence>
<dbReference type="GO" id="GO:0016020">
    <property type="term" value="C:membrane"/>
    <property type="evidence" value="ECO:0007669"/>
    <property type="project" value="UniProtKB-SubCell"/>
</dbReference>
<keyword evidence="3" id="KW-0808">Transferase</keyword>
<comment type="caution">
    <text evidence="16">The sequence shown here is derived from an EMBL/GenBank/DDBJ whole genome shotgun (WGS) entry which is preliminary data.</text>
</comment>
<keyword evidence="8 12" id="KW-0067">ATP-binding</keyword>
<sequence>MHFNVLSITIPLCLLLNQILFSVATTKSSVLYHPIDNIAVNCGSFGNSTAVDGRQWTGDIGSSYAPLLHSNKGKLISSKATSPPLSPDPVPYMSARLSCRPFTYAFQVSPGQKFIRLHFYPATYRGGFKRSMAFFTVKAGPYTLLSNFSASLTADASGLDSLVKEYSVNVEENQPLIITFSPSLGGSSDEAYAFVNGIEIVSMPAGLYHTQEGDAGAHVVGQNFRLPIDKSIALEMVHRLNVGGTAISSIEDTGLFRDWSQDSNFFMETSYVQLVTTTLRIKYTSIPSYTAPQKVYQTSRSMATDRQGNGNFNFTWKLPIDFGFRYLLRLHFCDFEYEIEEHDRTKFSVFFDEHVAEAKADIIKWSGGNRVAVYKDYVVRIEGDRMEGKHDLLVAYFPHNHEWIEDIDIVLKGLEVFKLSNPDKNLAGVNPVPLSCASTSSNTKPQKFVYASGGNALATVLVILLTFTNIIVYMLRVWVEKFGEKDISQLPPEGLCRRFSLSECLKVFTEVANKCLHKHPRGRPTMTDVVASLECMLASQEKPRNACTEGEDVNVHGDPNQLIYYNDMNKQQTEIFPQGFVASSSTPVQFNDNTHPHGIVASSSTPVQFNDDTKRQKRSRKNSFQRVSVFLAGVMGIRSMGKDDVEIQTTTTNDSTSQDESNSTSNWQISSGSDPDMPYLDGRILPTRNLRIFSFSELRNATKNFRIDNLLGEGRFGTVYKGWLDAKVTSKNGSGIVVAIKRVDYRYEGPLLGGAFEILLSDVSFLGRLSHSNLVKILGYCWEDPKLFLVYEFMQKGSLDQHLFGRASTVQPLPWDIRLKILIGAARGLAFLHALDGPVICKEFSASNILLDGSFNSKISDFSYLELDSPKSWRPCGYVPPRLTGFYGPCIALEYVATGHVHVKGDVYSFGVVLLEMLTGLRAYDTNRPPLQHNLVDWVKPYLDNRRTLATVIDTRLEGRYSMKAALRIAHLALNCLEDKPETRPSMEQVVETLESISASQGRRFDIPPPRRDLEVFRYFLMSNSLPFLYAL</sequence>
<organism evidence="16 17">
    <name type="scientific">Rhododendron griersonianum</name>
    <dbReference type="NCBI Taxonomy" id="479676"/>
    <lineage>
        <taxon>Eukaryota</taxon>
        <taxon>Viridiplantae</taxon>
        <taxon>Streptophyta</taxon>
        <taxon>Embryophyta</taxon>
        <taxon>Tracheophyta</taxon>
        <taxon>Spermatophyta</taxon>
        <taxon>Magnoliopsida</taxon>
        <taxon>eudicotyledons</taxon>
        <taxon>Gunneridae</taxon>
        <taxon>Pentapetalae</taxon>
        <taxon>asterids</taxon>
        <taxon>Ericales</taxon>
        <taxon>Ericaceae</taxon>
        <taxon>Ericoideae</taxon>
        <taxon>Rhodoreae</taxon>
        <taxon>Rhododendron</taxon>
    </lineage>
</organism>
<proteinExistence type="predicted"/>
<dbReference type="InterPro" id="IPR011009">
    <property type="entry name" value="Kinase-like_dom_sf"/>
</dbReference>
<feature type="binding site" evidence="12">
    <location>
        <position position="741"/>
    </location>
    <ligand>
        <name>ATP</name>
        <dbReference type="ChEBI" id="CHEBI:30616"/>
    </ligand>
</feature>
<dbReference type="SUPFAM" id="SSF56112">
    <property type="entry name" value="Protein kinase-like (PK-like)"/>
    <property type="match status" value="1"/>
</dbReference>
<dbReference type="EMBL" id="JACTNZ010000010">
    <property type="protein sequence ID" value="KAG5527675.1"/>
    <property type="molecule type" value="Genomic_DNA"/>
</dbReference>
<feature type="domain" description="Protein kinase" evidence="15">
    <location>
        <begin position="705"/>
        <end position="997"/>
    </location>
</feature>
<dbReference type="Proteomes" id="UP000823749">
    <property type="component" value="Chromosome 10"/>
</dbReference>
<dbReference type="GO" id="GO:0004674">
    <property type="term" value="F:protein serine/threonine kinase activity"/>
    <property type="evidence" value="ECO:0007669"/>
    <property type="project" value="UniProtKB-KW"/>
</dbReference>
<dbReference type="PROSITE" id="PS00107">
    <property type="entry name" value="PROTEIN_KINASE_ATP"/>
    <property type="match status" value="1"/>
</dbReference>
<dbReference type="AlphaFoldDB" id="A0AAV6IIK9"/>
<dbReference type="GO" id="GO:0004714">
    <property type="term" value="F:transmembrane receptor protein tyrosine kinase activity"/>
    <property type="evidence" value="ECO:0007669"/>
    <property type="project" value="InterPro"/>
</dbReference>
<keyword evidence="6 12" id="KW-0547">Nucleotide-binding</keyword>
<evidence type="ECO:0000256" key="13">
    <source>
        <dbReference type="SAM" id="MobiDB-lite"/>
    </source>
</evidence>
<feature type="region of interest" description="Disordered" evidence="13">
    <location>
        <begin position="589"/>
        <end position="622"/>
    </location>
</feature>
<evidence type="ECO:0000256" key="11">
    <source>
        <dbReference type="ARBA" id="ARBA00023180"/>
    </source>
</evidence>
<keyword evidence="17" id="KW-1185">Reference proteome</keyword>
<dbReference type="InterPro" id="IPR001245">
    <property type="entry name" value="Ser-Thr/Tyr_kinase_cat_dom"/>
</dbReference>
<dbReference type="FunFam" id="2.60.120.430:FF:000007">
    <property type="entry name" value="FERONIA receptor-like kinase"/>
    <property type="match status" value="1"/>
</dbReference>
<name>A0AAV6IIK9_9ERIC</name>
<keyword evidence="5 14" id="KW-0732">Signal</keyword>
<dbReference type="InterPro" id="IPR045272">
    <property type="entry name" value="ANXUR1/2-like"/>
</dbReference>
<evidence type="ECO:0000313" key="17">
    <source>
        <dbReference type="Proteomes" id="UP000823749"/>
    </source>
</evidence>
<dbReference type="InterPro" id="IPR000719">
    <property type="entry name" value="Prot_kinase_dom"/>
</dbReference>
<dbReference type="Gene3D" id="1.10.510.10">
    <property type="entry name" value="Transferase(Phosphotransferase) domain 1"/>
    <property type="match status" value="2"/>
</dbReference>
<feature type="region of interest" description="Disordered" evidence="13">
    <location>
        <begin position="642"/>
        <end position="680"/>
    </location>
</feature>
<dbReference type="Pfam" id="PF12819">
    <property type="entry name" value="Malectin_like"/>
    <property type="match status" value="1"/>
</dbReference>
<comment type="subcellular location">
    <subcellularLocation>
        <location evidence="1">Membrane</location>
        <topology evidence="1">Single-pass type I membrane protein</topology>
    </subcellularLocation>
</comment>
<dbReference type="FunFam" id="2.60.120.430:FF:000003">
    <property type="entry name" value="FERONIA receptor-like kinase"/>
    <property type="match status" value="1"/>
</dbReference>
<evidence type="ECO:0000256" key="9">
    <source>
        <dbReference type="ARBA" id="ARBA00022989"/>
    </source>
</evidence>
<evidence type="ECO:0000256" key="2">
    <source>
        <dbReference type="ARBA" id="ARBA00022527"/>
    </source>
</evidence>
<evidence type="ECO:0000256" key="7">
    <source>
        <dbReference type="ARBA" id="ARBA00022777"/>
    </source>
</evidence>
<dbReference type="InterPro" id="IPR017441">
    <property type="entry name" value="Protein_kinase_ATP_BS"/>
</dbReference>
<accession>A0AAV6IIK9</accession>
<evidence type="ECO:0000256" key="14">
    <source>
        <dbReference type="SAM" id="SignalP"/>
    </source>
</evidence>
<feature type="chain" id="PRO_5044011803" description="Protein kinase domain-containing protein" evidence="14">
    <location>
        <begin position="25"/>
        <end position="1032"/>
    </location>
</feature>
<dbReference type="Gene3D" id="3.30.200.20">
    <property type="entry name" value="Phosphorylase Kinase, domain 1"/>
    <property type="match status" value="1"/>
</dbReference>
<protein>
    <recommendedName>
        <fullName evidence="15">Protein kinase domain-containing protein</fullName>
    </recommendedName>
</protein>
<keyword evidence="2" id="KW-0723">Serine/threonine-protein kinase</keyword>
<evidence type="ECO:0000256" key="6">
    <source>
        <dbReference type="ARBA" id="ARBA00022741"/>
    </source>
</evidence>
<keyword evidence="11" id="KW-0325">Glycoprotein</keyword>
<dbReference type="GO" id="GO:0005524">
    <property type="term" value="F:ATP binding"/>
    <property type="evidence" value="ECO:0007669"/>
    <property type="project" value="UniProtKB-UniRule"/>
</dbReference>
<feature type="compositionally biased region" description="Polar residues" evidence="13">
    <location>
        <begin position="601"/>
        <end position="610"/>
    </location>
</feature>
<dbReference type="Gene3D" id="2.60.120.430">
    <property type="entry name" value="Galactose-binding lectin"/>
    <property type="match status" value="2"/>
</dbReference>
<dbReference type="InterPro" id="IPR024788">
    <property type="entry name" value="Malectin-like_Carb-bd_dom"/>
</dbReference>
<feature type="compositionally biased region" description="Low complexity" evidence="13">
    <location>
        <begin position="648"/>
        <end position="666"/>
    </location>
</feature>
<keyword evidence="9" id="KW-1133">Transmembrane helix</keyword>
<evidence type="ECO:0000256" key="3">
    <source>
        <dbReference type="ARBA" id="ARBA00022679"/>
    </source>
</evidence>
<evidence type="ECO:0000256" key="4">
    <source>
        <dbReference type="ARBA" id="ARBA00022692"/>
    </source>
</evidence>
<keyword evidence="7" id="KW-0418">Kinase</keyword>
<dbReference type="Pfam" id="PF07714">
    <property type="entry name" value="PK_Tyr_Ser-Thr"/>
    <property type="match status" value="1"/>
</dbReference>
<evidence type="ECO:0000256" key="12">
    <source>
        <dbReference type="PROSITE-ProRule" id="PRU10141"/>
    </source>
</evidence>
<evidence type="ECO:0000256" key="10">
    <source>
        <dbReference type="ARBA" id="ARBA00023136"/>
    </source>
</evidence>
<evidence type="ECO:0000256" key="5">
    <source>
        <dbReference type="ARBA" id="ARBA00022729"/>
    </source>
</evidence>
<feature type="signal peptide" evidence="14">
    <location>
        <begin position="1"/>
        <end position="24"/>
    </location>
</feature>
<dbReference type="PROSITE" id="PS50011">
    <property type="entry name" value="PROTEIN_KINASE_DOM"/>
    <property type="match status" value="1"/>
</dbReference>
<reference evidence="16" key="1">
    <citation type="submission" date="2020-08" db="EMBL/GenBank/DDBJ databases">
        <title>Plant Genome Project.</title>
        <authorList>
            <person name="Zhang R.-G."/>
        </authorList>
    </citation>
    <scope>NUCLEOTIDE SEQUENCE</scope>
    <source>
        <strain evidence="16">WSP0</strain>
        <tissue evidence="16">Leaf</tissue>
    </source>
</reference>
<keyword evidence="10" id="KW-0472">Membrane</keyword>